<evidence type="ECO:0000256" key="1">
    <source>
        <dbReference type="SAM" id="MobiDB-lite"/>
    </source>
</evidence>
<accession>A0A8D8PTV4</accession>
<dbReference type="EMBL" id="HBUF01031833">
    <property type="protein sequence ID" value="CAG6615066.1"/>
    <property type="molecule type" value="Transcribed_RNA"/>
</dbReference>
<organism evidence="2">
    <name type="scientific">Cacopsylla melanoneura</name>
    <dbReference type="NCBI Taxonomy" id="428564"/>
    <lineage>
        <taxon>Eukaryota</taxon>
        <taxon>Metazoa</taxon>
        <taxon>Ecdysozoa</taxon>
        <taxon>Arthropoda</taxon>
        <taxon>Hexapoda</taxon>
        <taxon>Insecta</taxon>
        <taxon>Pterygota</taxon>
        <taxon>Neoptera</taxon>
        <taxon>Paraneoptera</taxon>
        <taxon>Hemiptera</taxon>
        <taxon>Sternorrhyncha</taxon>
        <taxon>Psylloidea</taxon>
        <taxon>Psyllidae</taxon>
        <taxon>Psyllinae</taxon>
        <taxon>Cacopsylla</taxon>
    </lineage>
</organism>
<sequence length="218" mass="24737">MLFTLVKMSPKKLKNTLAKQDSLLKMLESVAELGKKCVNNPKDTHSRSQFRYKVCNVDNLYKEINDLVDLVNDMKSEDDSEYEPDFSDLEKSSDLLAKVRDYQCQLMQTSSDQSSSSKAPPSEDSHERKARVRLPPLELPSFNGDVNRFPVFYYAFKSMIHDNTELSDEQRIQYLIGKLSDKAVSVVSGVPATISSGIILWINTWTLVSCLAPISIRF</sequence>
<feature type="region of interest" description="Disordered" evidence="1">
    <location>
        <begin position="108"/>
        <end position="130"/>
    </location>
</feature>
<evidence type="ECO:0000313" key="2">
    <source>
        <dbReference type="EMBL" id="CAG6615067.1"/>
    </source>
</evidence>
<name>A0A8D8PTV4_9HEMI</name>
<feature type="compositionally biased region" description="Low complexity" evidence="1">
    <location>
        <begin position="110"/>
        <end position="120"/>
    </location>
</feature>
<dbReference type="InterPro" id="IPR005312">
    <property type="entry name" value="DUF1759"/>
</dbReference>
<dbReference type="AlphaFoldDB" id="A0A8D8PTV4"/>
<protein>
    <submittedName>
        <fullName evidence="2">Uncharacterized protein</fullName>
    </submittedName>
</protein>
<dbReference type="Pfam" id="PF03564">
    <property type="entry name" value="DUF1759"/>
    <property type="match status" value="1"/>
</dbReference>
<dbReference type="EMBL" id="HBUF01031835">
    <property type="protein sequence ID" value="CAG6615067.1"/>
    <property type="molecule type" value="Transcribed_RNA"/>
</dbReference>
<reference evidence="2" key="1">
    <citation type="submission" date="2021-05" db="EMBL/GenBank/DDBJ databases">
        <authorList>
            <person name="Alioto T."/>
            <person name="Alioto T."/>
            <person name="Gomez Garrido J."/>
        </authorList>
    </citation>
    <scope>NUCLEOTIDE SEQUENCE</scope>
</reference>
<proteinExistence type="predicted"/>